<dbReference type="GO" id="GO:0003824">
    <property type="term" value="F:catalytic activity"/>
    <property type="evidence" value="ECO:0007669"/>
    <property type="project" value="InterPro"/>
</dbReference>
<dbReference type="OrthoDB" id="17255at2759"/>
<organism evidence="2 3">
    <name type="scientific">Ramazzottius varieornatus</name>
    <name type="common">Water bear</name>
    <name type="synonym">Tardigrade</name>
    <dbReference type="NCBI Taxonomy" id="947166"/>
    <lineage>
        <taxon>Eukaryota</taxon>
        <taxon>Metazoa</taxon>
        <taxon>Ecdysozoa</taxon>
        <taxon>Tardigrada</taxon>
        <taxon>Eutardigrada</taxon>
        <taxon>Parachela</taxon>
        <taxon>Hypsibioidea</taxon>
        <taxon>Ramazzottiidae</taxon>
        <taxon>Ramazzottius</taxon>
    </lineage>
</organism>
<dbReference type="Proteomes" id="UP000186922">
    <property type="component" value="Unassembled WGS sequence"/>
</dbReference>
<dbReference type="InterPro" id="IPR011037">
    <property type="entry name" value="Pyrv_Knase-like_insert_dom_sf"/>
</dbReference>
<dbReference type="SUPFAM" id="SSF50800">
    <property type="entry name" value="PK beta-barrel domain-like"/>
    <property type="match status" value="1"/>
</dbReference>
<gene>
    <name evidence="2" type="primary">RvY_17995-1</name>
    <name evidence="2" type="synonym">RvY_17995.1</name>
    <name evidence="2" type="ORF">RvY_17995</name>
</gene>
<accession>A0A1D1WAH3</accession>
<reference evidence="2 3" key="1">
    <citation type="journal article" date="2016" name="Nat. Commun.">
        <title>Extremotolerant tardigrade genome and improved radiotolerance of human cultured cells by tardigrade-unique protein.</title>
        <authorList>
            <person name="Hashimoto T."/>
            <person name="Horikawa D.D."/>
            <person name="Saito Y."/>
            <person name="Kuwahara H."/>
            <person name="Kozuka-Hata H."/>
            <person name="Shin-I T."/>
            <person name="Minakuchi Y."/>
            <person name="Ohishi K."/>
            <person name="Motoyama A."/>
            <person name="Aizu T."/>
            <person name="Enomoto A."/>
            <person name="Kondo K."/>
            <person name="Tanaka S."/>
            <person name="Hara Y."/>
            <person name="Koshikawa S."/>
            <person name="Sagara H."/>
            <person name="Miura T."/>
            <person name="Yokobori S."/>
            <person name="Miyagawa K."/>
            <person name="Suzuki Y."/>
            <person name="Kubo T."/>
            <person name="Oyama M."/>
            <person name="Kohara Y."/>
            <person name="Fujiyama A."/>
            <person name="Arakawa K."/>
            <person name="Katayama T."/>
            <person name="Toyoda A."/>
            <person name="Kunieda T."/>
        </authorList>
    </citation>
    <scope>NUCLEOTIDE SEQUENCE [LARGE SCALE GENOMIC DNA]</scope>
    <source>
        <strain evidence="2 3">YOKOZUNA-1</strain>
    </source>
</reference>
<evidence type="ECO:0000313" key="2">
    <source>
        <dbReference type="EMBL" id="GAV08279.1"/>
    </source>
</evidence>
<sequence length="403" mass="44712">MEVSTATPVSLGLAPSRPARITLSPWTILGLSKDAWQREDWIRLLKGVAIGVGTFGLTYAAMQYYQSSRKGMKETRIASARLEMHSKDVTAPLNRDTRVAHLMVFPVKSCGGIVVDSFYAGPMGPEIHTADGIVVRDRSWLVVTGKSVMETQRKHPQMALIRTSIQGNWLVLDAPDMPSLRVPLRGPLSENLSESWDSSSETAPHIINTNIFGGEISGVDCGEEASEWLSRFLEQPGTRLIYHPESFGGRRVGATEVNNAMKFWKEGDKCVYADGAPYLLLGQSSVDDFSSRLPNGPASFLHFRPNILVTGCRPYEEDEWTRFKIGEAAFFNSKPCSRCVLTTVDPETGTRTRPDVLDTLRAYRLAENPEWKGMFKKSPLLAINVAIERTGRLAVGDLIRHEN</sequence>
<dbReference type="EMBL" id="BDGG01000017">
    <property type="protein sequence ID" value="GAV08279.1"/>
    <property type="molecule type" value="Genomic_DNA"/>
</dbReference>
<dbReference type="STRING" id="947166.A0A1D1WAH3"/>
<dbReference type="GO" id="GO:0030151">
    <property type="term" value="F:molybdenum ion binding"/>
    <property type="evidence" value="ECO:0007669"/>
    <property type="project" value="InterPro"/>
</dbReference>
<dbReference type="GO" id="GO:0030170">
    <property type="term" value="F:pyridoxal phosphate binding"/>
    <property type="evidence" value="ECO:0007669"/>
    <property type="project" value="InterPro"/>
</dbReference>
<proteinExistence type="predicted"/>
<evidence type="ECO:0000313" key="3">
    <source>
        <dbReference type="Proteomes" id="UP000186922"/>
    </source>
</evidence>
<feature type="domain" description="MOSC" evidence="1">
    <location>
        <begin position="227"/>
        <end position="402"/>
    </location>
</feature>
<dbReference type="PANTHER" id="PTHR14237">
    <property type="entry name" value="MOLYBDOPTERIN COFACTOR SULFURASE MOSC"/>
    <property type="match status" value="1"/>
</dbReference>
<dbReference type="InterPro" id="IPR005302">
    <property type="entry name" value="MoCF_Sase_C"/>
</dbReference>
<dbReference type="InterPro" id="IPR005303">
    <property type="entry name" value="MOCOS_middle"/>
</dbReference>
<dbReference type="Pfam" id="PF03473">
    <property type="entry name" value="MOSC"/>
    <property type="match status" value="1"/>
</dbReference>
<dbReference type="AlphaFoldDB" id="A0A1D1WAH3"/>
<evidence type="ECO:0000259" key="1">
    <source>
        <dbReference type="PROSITE" id="PS51340"/>
    </source>
</evidence>
<dbReference type="PANTHER" id="PTHR14237:SF19">
    <property type="entry name" value="MITOCHONDRIAL AMIDOXIME REDUCING COMPONENT 1"/>
    <property type="match status" value="1"/>
</dbReference>
<dbReference type="PROSITE" id="PS51340">
    <property type="entry name" value="MOSC"/>
    <property type="match status" value="1"/>
</dbReference>
<dbReference type="Pfam" id="PF03476">
    <property type="entry name" value="MOSC_N"/>
    <property type="match status" value="1"/>
</dbReference>
<keyword evidence="3" id="KW-1185">Reference proteome</keyword>
<dbReference type="SUPFAM" id="SSF141673">
    <property type="entry name" value="MOSC N-terminal domain-like"/>
    <property type="match status" value="1"/>
</dbReference>
<comment type="caution">
    <text evidence="2">The sequence shown here is derived from an EMBL/GenBank/DDBJ whole genome shotgun (WGS) entry which is preliminary data.</text>
</comment>
<protein>
    <recommendedName>
        <fullName evidence="1">MOSC domain-containing protein</fullName>
    </recommendedName>
</protein>
<name>A0A1D1WAH3_RAMVA</name>